<sequence length="92" mass="10163">NSTLLSSFTIRVPPPLILSDIPLRERRGFTEFITESAPMPAKGQLEPRAGALPRRRRASSSVKPVITQAIICESRKFDFASSDSDSSDDEED</sequence>
<dbReference type="EMBL" id="ML769426">
    <property type="protein sequence ID" value="KAE9403308.1"/>
    <property type="molecule type" value="Genomic_DNA"/>
</dbReference>
<accession>A0A6A4I1K9</accession>
<name>A0A6A4I1K9_9AGAR</name>
<evidence type="ECO:0000256" key="1">
    <source>
        <dbReference type="SAM" id="MobiDB-lite"/>
    </source>
</evidence>
<dbReference type="AlphaFoldDB" id="A0A6A4I1K9"/>
<keyword evidence="3" id="KW-1185">Reference proteome</keyword>
<evidence type="ECO:0000313" key="3">
    <source>
        <dbReference type="Proteomes" id="UP000799118"/>
    </source>
</evidence>
<dbReference type="OrthoDB" id="3051995at2759"/>
<gene>
    <name evidence="2" type="ORF">BT96DRAFT_917568</name>
</gene>
<protein>
    <submittedName>
        <fullName evidence="2">Uncharacterized protein</fullName>
    </submittedName>
</protein>
<feature type="region of interest" description="Disordered" evidence="1">
    <location>
        <begin position="37"/>
        <end position="60"/>
    </location>
</feature>
<reference evidence="2" key="1">
    <citation type="journal article" date="2019" name="Environ. Microbiol.">
        <title>Fungal ecological strategies reflected in gene transcription - a case study of two litter decomposers.</title>
        <authorList>
            <person name="Barbi F."/>
            <person name="Kohler A."/>
            <person name="Barry K."/>
            <person name="Baskaran P."/>
            <person name="Daum C."/>
            <person name="Fauchery L."/>
            <person name="Ihrmark K."/>
            <person name="Kuo A."/>
            <person name="LaButti K."/>
            <person name="Lipzen A."/>
            <person name="Morin E."/>
            <person name="Grigoriev I.V."/>
            <person name="Henrissat B."/>
            <person name="Lindahl B."/>
            <person name="Martin F."/>
        </authorList>
    </citation>
    <scope>NUCLEOTIDE SEQUENCE</scope>
    <source>
        <strain evidence="2">JB14</strain>
    </source>
</reference>
<organism evidence="2 3">
    <name type="scientific">Gymnopus androsaceus JB14</name>
    <dbReference type="NCBI Taxonomy" id="1447944"/>
    <lineage>
        <taxon>Eukaryota</taxon>
        <taxon>Fungi</taxon>
        <taxon>Dikarya</taxon>
        <taxon>Basidiomycota</taxon>
        <taxon>Agaricomycotina</taxon>
        <taxon>Agaricomycetes</taxon>
        <taxon>Agaricomycetidae</taxon>
        <taxon>Agaricales</taxon>
        <taxon>Marasmiineae</taxon>
        <taxon>Omphalotaceae</taxon>
        <taxon>Gymnopus</taxon>
    </lineage>
</organism>
<proteinExistence type="predicted"/>
<feature type="non-terminal residue" evidence="2">
    <location>
        <position position="1"/>
    </location>
</feature>
<dbReference type="Proteomes" id="UP000799118">
    <property type="component" value="Unassembled WGS sequence"/>
</dbReference>
<evidence type="ECO:0000313" key="2">
    <source>
        <dbReference type="EMBL" id="KAE9403308.1"/>
    </source>
</evidence>